<keyword evidence="1" id="KW-1133">Transmembrane helix</keyword>
<gene>
    <name evidence="2" type="ORF">HA1_15840</name>
</gene>
<proteinExistence type="predicted"/>
<keyword evidence="1" id="KW-0472">Membrane</keyword>
<dbReference type="EMBL" id="AFES01000051">
    <property type="protein sequence ID" value="EIA15638.1"/>
    <property type="molecule type" value="Genomic_DNA"/>
</dbReference>
<organism evidence="2 3">
    <name type="scientific">Clostridium perfringens F262</name>
    <dbReference type="NCBI Taxonomy" id="883064"/>
    <lineage>
        <taxon>Bacteria</taxon>
        <taxon>Bacillati</taxon>
        <taxon>Bacillota</taxon>
        <taxon>Clostridia</taxon>
        <taxon>Eubacteriales</taxon>
        <taxon>Clostridiaceae</taxon>
        <taxon>Clostridium</taxon>
    </lineage>
</organism>
<accession>A0AAV3F8H2</accession>
<evidence type="ECO:0000313" key="2">
    <source>
        <dbReference type="EMBL" id="EIA15638.1"/>
    </source>
</evidence>
<reference evidence="2 3" key="1">
    <citation type="journal article" date="2012" name="PLoS ONE">
        <title>Genome Sequencing and Analysis of a Type A Clostridium perfringens Isolate from a Case of Bovine Clostridial Abomasitis.</title>
        <authorList>
            <person name="Nowell V.J."/>
            <person name="Kropinski A.M."/>
            <person name="Songer J.G."/>
            <person name="Macinnes J.I."/>
            <person name="Parreira V.R."/>
            <person name="Prescott J.F."/>
        </authorList>
    </citation>
    <scope>NUCLEOTIDE SEQUENCE [LARGE SCALE GENOMIC DNA]</scope>
    <source>
        <strain evidence="2 3">F262</strain>
    </source>
</reference>
<evidence type="ECO:0000313" key="3">
    <source>
        <dbReference type="Proteomes" id="UP000005358"/>
    </source>
</evidence>
<keyword evidence="1" id="KW-0812">Transmembrane</keyword>
<dbReference type="AlphaFoldDB" id="A0AAV3F8H2"/>
<geneLocation type="plasmid" evidence="2 3">
    <name>pF262B</name>
</geneLocation>
<sequence>MLVTMIILILFLLDCIYIGLFKGAKRADIIMAKLAKEELRK</sequence>
<keyword evidence="2" id="KW-0614">Plasmid</keyword>
<dbReference type="Proteomes" id="UP000005358">
    <property type="component" value="Plasmid pF262B"/>
</dbReference>
<evidence type="ECO:0000256" key="1">
    <source>
        <dbReference type="SAM" id="Phobius"/>
    </source>
</evidence>
<feature type="transmembrane region" description="Helical" evidence="1">
    <location>
        <begin position="6"/>
        <end position="24"/>
    </location>
</feature>
<comment type="caution">
    <text evidence="2">The sequence shown here is derived from an EMBL/GenBank/DDBJ whole genome shotgun (WGS) entry which is preliminary data.</text>
</comment>
<name>A0AAV3F8H2_CLOPF</name>
<protein>
    <submittedName>
        <fullName evidence="2">Uncharacterized protein</fullName>
    </submittedName>
</protein>